<protein>
    <submittedName>
        <fullName evidence="5">Ankyrin repeat-containing domain protein</fullName>
    </submittedName>
</protein>
<evidence type="ECO:0000256" key="3">
    <source>
        <dbReference type="PROSITE-ProRule" id="PRU00023"/>
    </source>
</evidence>
<sequence>MSPTISTEDRTLISAVVPGRSKGSYLFAKLAMDCLTRPGADVPAALEQLPQNLDAMYAALLKEHALSSGVDEDTQLLILQLTTHATRPLTVREIASVLDVVARGCASGEEWDPRATKDLVRLACGPLLQILPGETVNVAHHSFTEFLTGGHHHDGGYRADGALGDADRGSPILEAGAAHMRLSLACLKYLNEKVLGQPFMRPGAATEVEDTFAKYAGISWFVHAGKATAAGYTNQAELVKIMDDLFDSTELKSEILTRSHGGPTIADYIFGSSKYAPPTPRYTPVYMATVLRLRTYLEVLLSRNSEVYQGTNPSRSPLRAASSTGDAEFVEVLLRAGADPEECDTEQYSGLAPLHCAVRRNDLAVARLLLDGGANPLTLTKFRDPSCYGHRDTSPLEWACTGGHPAALLGLFLPHISSTQVLSQAVLWIVPTGRADLLHVVLSHPLAARLRGSETRGPLDAALFRASAERDAPMVRALLLAGADASTLGRSLEGAFQMGWKQPEIRPLHAWAAADPDVGNEPGSAHSPRHRWSRPEDTGQQARGSMTDAEKAAAAKEVFEMLVAAGADVHQRTATLGSMPLHYARDVLAARLLVEQGGADPALANARGETLLGLTRDRATVAFLLGEMALRTRSAGDGEHDGGPSGAASAMLDRMRPDWRGRQDGADIAEQVLVFLDYGVDPTQAVGEGGQTALHLLVQLDADAGGDRATDSRVTLLQRLLRCPGMHANVRNAKGRTPLHLLGLGEGSASFRNPTAALESNRGLLDGLLAAGADLEALDNKGRSPLVYRIDSHKHWPSFQDAGMITMCEALVRAGSRLDTRDVSGRTLLHAAVARGSNGPLVKWLCDQGVDARAVDNNGDTLFHPALTEGHRPKHKFSGKDAGHLGLLDELLRHGADPTRPNHAGTTPLHIASTITPGAFEIRTGNDSQGTTTVFDWFLQRQRAGGSVDVADQDGVTPLHNAATLSEYMARKLLDAGADPLRETSEGLNGLHLAARARQANILGMMIERIVTPSASEAGRSGGVDCHPQRHPRSPLFYAVASGRPESVVLLLEAASSVPAIAHRPSTEYQDSPLQAAVEFEEELANWPKILKRPGHYGVREVGSVHLNDTFRMAEKPGPWPSERLDEVLDLLDTHGLLPGDHIETAITEAFDKGAAYTLTCLLRVRERRLGVEGCLSSRAAGEHGPIAALLEAREHSRKPLVDAIAAKGTLSPDEFDAAMRGRHFDVVVDGLPTPDSSLQVLHDPSQGCNGTKTLLQYLAAGGHAALLAKVASPEALARLEDVAWVARTAKETQASTDYLGGEIEPLLVTACRRELPNMEVVRLLIEKLGVDINVVGGGGNPRGSTSGKAAIGASALHVLATGGHWWQATQGMPYLLARGANVDTIAAVTQAGWGWSRGGTGYLMTPLNAALDALARCSTLSFSRRVVETLLEHGADVTATDDRGVSCLDRAKHDPEIHALLLRYARE</sequence>
<feature type="repeat" description="ANK" evidence="3">
    <location>
        <begin position="824"/>
        <end position="857"/>
    </location>
</feature>
<evidence type="ECO:0000313" key="5">
    <source>
        <dbReference type="EMBL" id="KAH7032555.1"/>
    </source>
</evidence>
<name>A0A9P8Y859_9PEZI</name>
<dbReference type="InterPro" id="IPR002110">
    <property type="entry name" value="Ankyrin_rpt"/>
</dbReference>
<evidence type="ECO:0000256" key="2">
    <source>
        <dbReference type="ARBA" id="ARBA00023043"/>
    </source>
</evidence>
<dbReference type="PANTHER" id="PTHR24126">
    <property type="entry name" value="ANKYRIN REPEAT, PH AND SEC7 DOMAIN CONTAINING PROTEIN SECG-RELATED"/>
    <property type="match status" value="1"/>
</dbReference>
<keyword evidence="2 3" id="KW-0040">ANK repeat</keyword>
<dbReference type="Gene3D" id="1.25.40.20">
    <property type="entry name" value="Ankyrin repeat-containing domain"/>
    <property type="match status" value="5"/>
</dbReference>
<dbReference type="GeneID" id="70192064"/>
<evidence type="ECO:0000256" key="4">
    <source>
        <dbReference type="SAM" id="MobiDB-lite"/>
    </source>
</evidence>
<dbReference type="PANTHER" id="PTHR24126:SF14">
    <property type="entry name" value="ANK_REP_REGION DOMAIN-CONTAINING PROTEIN"/>
    <property type="match status" value="1"/>
</dbReference>
<dbReference type="Proteomes" id="UP000756346">
    <property type="component" value="Unassembled WGS sequence"/>
</dbReference>
<organism evidence="5 6">
    <name type="scientific">Microdochium trichocladiopsis</name>
    <dbReference type="NCBI Taxonomy" id="1682393"/>
    <lineage>
        <taxon>Eukaryota</taxon>
        <taxon>Fungi</taxon>
        <taxon>Dikarya</taxon>
        <taxon>Ascomycota</taxon>
        <taxon>Pezizomycotina</taxon>
        <taxon>Sordariomycetes</taxon>
        <taxon>Xylariomycetidae</taxon>
        <taxon>Xylariales</taxon>
        <taxon>Microdochiaceae</taxon>
        <taxon>Microdochium</taxon>
    </lineage>
</organism>
<evidence type="ECO:0000313" key="6">
    <source>
        <dbReference type="Proteomes" id="UP000756346"/>
    </source>
</evidence>
<accession>A0A9P8Y859</accession>
<proteinExistence type="predicted"/>
<reference evidence="5" key="1">
    <citation type="journal article" date="2021" name="Nat. Commun.">
        <title>Genetic determinants of endophytism in the Arabidopsis root mycobiome.</title>
        <authorList>
            <person name="Mesny F."/>
            <person name="Miyauchi S."/>
            <person name="Thiergart T."/>
            <person name="Pickel B."/>
            <person name="Atanasova L."/>
            <person name="Karlsson M."/>
            <person name="Huettel B."/>
            <person name="Barry K.W."/>
            <person name="Haridas S."/>
            <person name="Chen C."/>
            <person name="Bauer D."/>
            <person name="Andreopoulos W."/>
            <person name="Pangilinan J."/>
            <person name="LaButti K."/>
            <person name="Riley R."/>
            <person name="Lipzen A."/>
            <person name="Clum A."/>
            <person name="Drula E."/>
            <person name="Henrissat B."/>
            <person name="Kohler A."/>
            <person name="Grigoriev I.V."/>
            <person name="Martin F.M."/>
            <person name="Hacquard S."/>
        </authorList>
    </citation>
    <scope>NUCLEOTIDE SEQUENCE</scope>
    <source>
        <strain evidence="5">MPI-CAGE-CH-0230</strain>
    </source>
</reference>
<keyword evidence="6" id="KW-1185">Reference proteome</keyword>
<keyword evidence="1" id="KW-0677">Repeat</keyword>
<dbReference type="RefSeq" id="XP_046013387.1">
    <property type="nucleotide sequence ID" value="XM_046162518.1"/>
</dbReference>
<dbReference type="PROSITE" id="PS50088">
    <property type="entry name" value="ANK_REPEAT"/>
    <property type="match status" value="3"/>
</dbReference>
<dbReference type="Pfam" id="PF12796">
    <property type="entry name" value="Ank_2"/>
    <property type="match status" value="2"/>
</dbReference>
<feature type="repeat" description="ANK" evidence="3">
    <location>
        <begin position="349"/>
        <end position="381"/>
    </location>
</feature>
<dbReference type="InterPro" id="IPR036770">
    <property type="entry name" value="Ankyrin_rpt-contain_sf"/>
</dbReference>
<dbReference type="SMART" id="SM00248">
    <property type="entry name" value="ANK"/>
    <property type="match status" value="12"/>
</dbReference>
<feature type="repeat" description="ANK" evidence="3">
    <location>
        <begin position="313"/>
        <end position="345"/>
    </location>
</feature>
<gene>
    <name evidence="5" type="ORF">B0I36DRAFT_430017</name>
</gene>
<dbReference type="SUPFAM" id="SSF48403">
    <property type="entry name" value="Ankyrin repeat"/>
    <property type="match status" value="3"/>
</dbReference>
<evidence type="ECO:0000256" key="1">
    <source>
        <dbReference type="ARBA" id="ARBA00022737"/>
    </source>
</evidence>
<dbReference type="EMBL" id="JAGTJQ010000004">
    <property type="protein sequence ID" value="KAH7032555.1"/>
    <property type="molecule type" value="Genomic_DNA"/>
</dbReference>
<dbReference type="OrthoDB" id="195446at2759"/>
<comment type="caution">
    <text evidence="5">The sequence shown here is derived from an EMBL/GenBank/DDBJ whole genome shotgun (WGS) entry which is preliminary data.</text>
</comment>
<dbReference type="PROSITE" id="PS50297">
    <property type="entry name" value="ANK_REP_REGION"/>
    <property type="match status" value="3"/>
</dbReference>
<feature type="region of interest" description="Disordered" evidence="4">
    <location>
        <begin position="515"/>
        <end position="545"/>
    </location>
</feature>